<evidence type="ECO:0000313" key="3">
    <source>
        <dbReference type="Proteomes" id="UP001107558"/>
    </source>
</evidence>
<feature type="domain" description="Ig-like" evidence="1">
    <location>
        <begin position="69"/>
        <end position="164"/>
    </location>
</feature>
<dbReference type="AlphaFoldDB" id="A0A9J6BWE7"/>
<dbReference type="InterPro" id="IPR007110">
    <property type="entry name" value="Ig-like_dom"/>
</dbReference>
<dbReference type="Pfam" id="PF07679">
    <property type="entry name" value="I-set"/>
    <property type="match status" value="1"/>
</dbReference>
<evidence type="ECO:0000313" key="2">
    <source>
        <dbReference type="EMBL" id="KAG5673859.1"/>
    </source>
</evidence>
<dbReference type="SMART" id="SM00409">
    <property type="entry name" value="IG"/>
    <property type="match status" value="1"/>
</dbReference>
<dbReference type="PANTHER" id="PTHR23279:SF46">
    <property type="entry name" value="DEFECTIVE PROBOSCIS EXTENSION RESPONSE 10, ISOFORM A-RELATED"/>
    <property type="match status" value="1"/>
</dbReference>
<dbReference type="GO" id="GO:0032589">
    <property type="term" value="C:neuron projection membrane"/>
    <property type="evidence" value="ECO:0007669"/>
    <property type="project" value="TreeGrafter"/>
</dbReference>
<dbReference type="FunFam" id="2.60.40.10:FF:000129">
    <property type="entry name" value="CLUMA_CG018772, isoform A"/>
    <property type="match status" value="1"/>
</dbReference>
<gene>
    <name evidence="2" type="ORF">PVAND_003870</name>
</gene>
<dbReference type="SUPFAM" id="SSF48726">
    <property type="entry name" value="Immunoglobulin"/>
    <property type="match status" value="1"/>
</dbReference>
<dbReference type="InterPro" id="IPR037448">
    <property type="entry name" value="Zig-8"/>
</dbReference>
<evidence type="ECO:0000259" key="1">
    <source>
        <dbReference type="PROSITE" id="PS50835"/>
    </source>
</evidence>
<dbReference type="PANTHER" id="PTHR23279">
    <property type="entry name" value="DEFECTIVE PROBOSCIS EXTENSION RESPONSE DPR -RELATED"/>
    <property type="match status" value="1"/>
</dbReference>
<comment type="caution">
    <text evidence="2">The sequence shown here is derived from an EMBL/GenBank/DDBJ whole genome shotgun (WGS) entry which is preliminary data.</text>
</comment>
<keyword evidence="3" id="KW-1185">Reference proteome</keyword>
<proteinExistence type="predicted"/>
<dbReference type="Proteomes" id="UP001107558">
    <property type="component" value="Chromosome 3"/>
</dbReference>
<dbReference type="InterPro" id="IPR003598">
    <property type="entry name" value="Ig_sub2"/>
</dbReference>
<dbReference type="InterPro" id="IPR013783">
    <property type="entry name" value="Ig-like_fold"/>
</dbReference>
<organism evidence="2 3">
    <name type="scientific">Polypedilum vanderplanki</name>
    <name type="common">Sleeping chironomid midge</name>
    <dbReference type="NCBI Taxonomy" id="319348"/>
    <lineage>
        <taxon>Eukaryota</taxon>
        <taxon>Metazoa</taxon>
        <taxon>Ecdysozoa</taxon>
        <taxon>Arthropoda</taxon>
        <taxon>Hexapoda</taxon>
        <taxon>Insecta</taxon>
        <taxon>Pterygota</taxon>
        <taxon>Neoptera</taxon>
        <taxon>Endopterygota</taxon>
        <taxon>Diptera</taxon>
        <taxon>Nematocera</taxon>
        <taxon>Chironomoidea</taxon>
        <taxon>Chironomidae</taxon>
        <taxon>Chironominae</taxon>
        <taxon>Polypedilum</taxon>
        <taxon>Polypedilum</taxon>
    </lineage>
</organism>
<sequence length="240" mass="28577">MVICKLLLDYKRHSRVYWIYTFTCLLYFLDYSHGGYQEHEDELHEHDELNMIPTEDPFKLLTNLKRQEPYFDPNVNQNVTALVGKSAYMNCIVKNLGNKTVSWIRARDLHILTVSTYTYTTDLRFQTTHHRTTDEWTLQIKWVQKRDAGLYDCQVSSQPIKSYSVYLNVIDLAERRIMMNRRLYSPYDDFISTQYDEYQSPSFHSSANSAHNDIYGRMYSDRIGTKSFLFLSFYTEKNIL</sequence>
<name>A0A9J6BWE7_POLVA</name>
<dbReference type="GO" id="GO:0050808">
    <property type="term" value="P:synapse organization"/>
    <property type="evidence" value="ECO:0007669"/>
    <property type="project" value="TreeGrafter"/>
</dbReference>
<dbReference type="EMBL" id="JADBJN010000003">
    <property type="protein sequence ID" value="KAG5673859.1"/>
    <property type="molecule type" value="Genomic_DNA"/>
</dbReference>
<dbReference type="PROSITE" id="PS50835">
    <property type="entry name" value="IG_LIKE"/>
    <property type="match status" value="1"/>
</dbReference>
<accession>A0A9J6BWE7</accession>
<dbReference type="Gene3D" id="2.60.40.10">
    <property type="entry name" value="Immunoglobulins"/>
    <property type="match status" value="1"/>
</dbReference>
<dbReference type="OrthoDB" id="190835at2759"/>
<reference evidence="2" key="1">
    <citation type="submission" date="2021-03" db="EMBL/GenBank/DDBJ databases">
        <title>Chromosome level genome of the anhydrobiotic midge Polypedilum vanderplanki.</title>
        <authorList>
            <person name="Yoshida Y."/>
            <person name="Kikawada T."/>
            <person name="Gusev O."/>
        </authorList>
    </citation>
    <scope>NUCLEOTIDE SEQUENCE</scope>
    <source>
        <strain evidence="2">NIAS01</strain>
        <tissue evidence="2">Whole body or cell culture</tissue>
    </source>
</reference>
<protein>
    <recommendedName>
        <fullName evidence="1">Ig-like domain-containing protein</fullName>
    </recommendedName>
</protein>
<dbReference type="SMART" id="SM00408">
    <property type="entry name" value="IGc2"/>
    <property type="match status" value="1"/>
</dbReference>
<dbReference type="InterPro" id="IPR036179">
    <property type="entry name" value="Ig-like_dom_sf"/>
</dbReference>
<dbReference type="InterPro" id="IPR013098">
    <property type="entry name" value="Ig_I-set"/>
</dbReference>
<dbReference type="InterPro" id="IPR003599">
    <property type="entry name" value="Ig_sub"/>
</dbReference>